<accession>A0ABV7XCA4</accession>
<dbReference type="InterPro" id="IPR025979">
    <property type="entry name" value="ChrR-like_cupin_dom"/>
</dbReference>
<dbReference type="SUPFAM" id="SSF51182">
    <property type="entry name" value="RmlC-like cupins"/>
    <property type="match status" value="1"/>
</dbReference>
<dbReference type="Gene3D" id="2.60.120.10">
    <property type="entry name" value="Jelly Rolls"/>
    <property type="match status" value="1"/>
</dbReference>
<proteinExistence type="predicted"/>
<keyword evidence="3" id="KW-1185">Reference proteome</keyword>
<gene>
    <name evidence="2" type="ORF">ACFOMD_14515</name>
</gene>
<protein>
    <submittedName>
        <fullName evidence="2">Cupin domain-containing protein</fullName>
    </submittedName>
</protein>
<dbReference type="Pfam" id="PF12973">
    <property type="entry name" value="Cupin_7"/>
    <property type="match status" value="1"/>
</dbReference>
<reference evidence="3" key="1">
    <citation type="journal article" date="2019" name="Int. J. Syst. Evol. Microbiol.">
        <title>The Global Catalogue of Microorganisms (GCM) 10K type strain sequencing project: providing services to taxonomists for standard genome sequencing and annotation.</title>
        <authorList>
            <consortium name="The Broad Institute Genomics Platform"/>
            <consortium name="The Broad Institute Genome Sequencing Center for Infectious Disease"/>
            <person name="Wu L."/>
            <person name="Ma J."/>
        </authorList>
    </citation>
    <scope>NUCLEOTIDE SEQUENCE [LARGE SCALE GENOMIC DNA]</scope>
    <source>
        <strain evidence="3">KCTC 42644</strain>
    </source>
</reference>
<name>A0ABV7XCA4_9SPHN</name>
<sequence>MDCLNIDTVAAIEVGPGCYRRDLPTAGGVRAWIVDMDPGAQWPHVDQHDRYGEEVLVLSGEMIDGDRRIGPGTYILYGPDSAHQPRTEIGVRLFGINVVG</sequence>
<comment type="caution">
    <text evidence="2">The sequence shown here is derived from an EMBL/GenBank/DDBJ whole genome shotgun (WGS) entry which is preliminary data.</text>
</comment>
<dbReference type="InterPro" id="IPR011051">
    <property type="entry name" value="RmlC_Cupin_sf"/>
</dbReference>
<evidence type="ECO:0000313" key="3">
    <source>
        <dbReference type="Proteomes" id="UP001595615"/>
    </source>
</evidence>
<evidence type="ECO:0000313" key="2">
    <source>
        <dbReference type="EMBL" id="MFC3713787.1"/>
    </source>
</evidence>
<organism evidence="2 3">
    <name type="scientific">Sphingoaurantiacus capsulatus</name>
    <dbReference type="NCBI Taxonomy" id="1771310"/>
    <lineage>
        <taxon>Bacteria</taxon>
        <taxon>Pseudomonadati</taxon>
        <taxon>Pseudomonadota</taxon>
        <taxon>Alphaproteobacteria</taxon>
        <taxon>Sphingomonadales</taxon>
        <taxon>Sphingosinicellaceae</taxon>
        <taxon>Sphingoaurantiacus</taxon>
    </lineage>
</organism>
<dbReference type="EMBL" id="JBHRXV010000011">
    <property type="protein sequence ID" value="MFC3713787.1"/>
    <property type="molecule type" value="Genomic_DNA"/>
</dbReference>
<feature type="domain" description="ChrR-like cupin" evidence="1">
    <location>
        <begin position="7"/>
        <end position="89"/>
    </location>
</feature>
<dbReference type="Proteomes" id="UP001595615">
    <property type="component" value="Unassembled WGS sequence"/>
</dbReference>
<evidence type="ECO:0000259" key="1">
    <source>
        <dbReference type="Pfam" id="PF12973"/>
    </source>
</evidence>
<dbReference type="InterPro" id="IPR014710">
    <property type="entry name" value="RmlC-like_jellyroll"/>
</dbReference>
<dbReference type="RefSeq" id="WP_380862622.1">
    <property type="nucleotide sequence ID" value="NZ_JBHRXV010000011.1"/>
</dbReference>